<feature type="compositionally biased region" description="Low complexity" evidence="13">
    <location>
        <begin position="277"/>
        <end position="291"/>
    </location>
</feature>
<evidence type="ECO:0000256" key="6">
    <source>
        <dbReference type="ARBA" id="ARBA00022723"/>
    </source>
</evidence>
<evidence type="ECO:0000256" key="2">
    <source>
        <dbReference type="ARBA" id="ARBA00001936"/>
    </source>
</evidence>
<keyword evidence="9" id="KW-0460">Magnesium</keyword>
<dbReference type="InterPro" id="IPR029787">
    <property type="entry name" value="Nucleotide_cyclase"/>
</dbReference>
<keyword evidence="17" id="KW-1185">Reference proteome</keyword>
<comment type="cofactor">
    <cofactor evidence="2">
        <name>Mn(2+)</name>
        <dbReference type="ChEBI" id="CHEBI:29035"/>
    </cofactor>
</comment>
<reference evidence="16 17" key="1">
    <citation type="submission" date="2018-03" db="EMBL/GenBank/DDBJ databases">
        <title>Draft genome sequence of Rohu Carp (Labeo rohita).</title>
        <authorList>
            <person name="Das P."/>
            <person name="Kushwaha B."/>
            <person name="Joshi C.G."/>
            <person name="Kumar D."/>
            <person name="Nagpure N.S."/>
            <person name="Sahoo L."/>
            <person name="Das S.P."/>
            <person name="Bit A."/>
            <person name="Patnaik S."/>
            <person name="Meher P.K."/>
            <person name="Jayasankar P."/>
            <person name="Koringa P.G."/>
            <person name="Patel N.V."/>
            <person name="Hinsu A.T."/>
            <person name="Kumar R."/>
            <person name="Pandey M."/>
            <person name="Agarwal S."/>
            <person name="Srivastava S."/>
            <person name="Singh M."/>
            <person name="Iquebal M.A."/>
            <person name="Jaiswal S."/>
            <person name="Angadi U.B."/>
            <person name="Kumar N."/>
            <person name="Raza M."/>
            <person name="Shah T.M."/>
            <person name="Rai A."/>
            <person name="Jena J.K."/>
        </authorList>
    </citation>
    <scope>NUCLEOTIDE SEQUENCE [LARGE SCALE GENOMIC DNA]</scope>
    <source>
        <strain evidence="16">DASCIFA01</strain>
        <tissue evidence="16">Testis</tissue>
    </source>
</reference>
<dbReference type="AlphaFoldDB" id="A0A498P1S2"/>
<keyword evidence="12" id="KW-0456">Lyase</keyword>
<keyword evidence="5" id="KW-0812">Transmembrane</keyword>
<evidence type="ECO:0000259" key="14">
    <source>
        <dbReference type="Pfam" id="PF00211"/>
    </source>
</evidence>
<evidence type="ECO:0000256" key="8">
    <source>
        <dbReference type="ARBA" id="ARBA00022840"/>
    </source>
</evidence>
<dbReference type="EMBL" id="QBIY01005783">
    <property type="protein sequence ID" value="RXN37504.1"/>
    <property type="molecule type" value="Genomic_DNA"/>
</dbReference>
<organism evidence="16 17">
    <name type="scientific">Labeo rohita</name>
    <name type="common">Indian major carp</name>
    <name type="synonym">Cyprinus rohita</name>
    <dbReference type="NCBI Taxonomy" id="84645"/>
    <lineage>
        <taxon>Eukaryota</taxon>
        <taxon>Metazoa</taxon>
        <taxon>Chordata</taxon>
        <taxon>Craniata</taxon>
        <taxon>Vertebrata</taxon>
        <taxon>Euteleostomi</taxon>
        <taxon>Actinopterygii</taxon>
        <taxon>Neopterygii</taxon>
        <taxon>Teleostei</taxon>
        <taxon>Ostariophysi</taxon>
        <taxon>Cypriniformes</taxon>
        <taxon>Cyprinidae</taxon>
        <taxon>Labeoninae</taxon>
        <taxon>Labeonini</taxon>
        <taxon>Labeo</taxon>
    </lineage>
</organism>
<dbReference type="PANTHER" id="PTHR45627:SF22">
    <property type="entry name" value="ADENYLATE CYCLASE"/>
    <property type="match status" value="1"/>
</dbReference>
<evidence type="ECO:0000256" key="5">
    <source>
        <dbReference type="ARBA" id="ARBA00022692"/>
    </source>
</evidence>
<dbReference type="GO" id="GO:0007189">
    <property type="term" value="P:adenylate cyclase-activating G protein-coupled receptor signaling pathway"/>
    <property type="evidence" value="ECO:0007669"/>
    <property type="project" value="TreeGrafter"/>
</dbReference>
<feature type="compositionally biased region" description="Low complexity" evidence="13">
    <location>
        <begin position="415"/>
        <end position="435"/>
    </location>
</feature>
<keyword evidence="7" id="KW-0547">Nucleotide-binding</keyword>
<evidence type="ECO:0000256" key="10">
    <source>
        <dbReference type="ARBA" id="ARBA00022989"/>
    </source>
</evidence>
<dbReference type="GO" id="GO:0005886">
    <property type="term" value="C:plasma membrane"/>
    <property type="evidence" value="ECO:0007669"/>
    <property type="project" value="TreeGrafter"/>
</dbReference>
<comment type="catalytic activity">
    <reaction evidence="1">
        <text>ATP = 3',5'-cyclic AMP + diphosphate</text>
        <dbReference type="Rhea" id="RHEA:15389"/>
        <dbReference type="ChEBI" id="CHEBI:30616"/>
        <dbReference type="ChEBI" id="CHEBI:33019"/>
        <dbReference type="ChEBI" id="CHEBI:58165"/>
        <dbReference type="EC" id="4.6.1.1"/>
    </reaction>
</comment>
<feature type="compositionally biased region" description="Basic and acidic residues" evidence="13">
    <location>
        <begin position="395"/>
        <end position="414"/>
    </location>
</feature>
<evidence type="ECO:0000256" key="12">
    <source>
        <dbReference type="ARBA" id="ARBA00023239"/>
    </source>
</evidence>
<evidence type="ECO:0000256" key="7">
    <source>
        <dbReference type="ARBA" id="ARBA00022741"/>
    </source>
</evidence>
<feature type="region of interest" description="Disordered" evidence="13">
    <location>
        <begin position="155"/>
        <end position="234"/>
    </location>
</feature>
<comment type="subcellular location">
    <subcellularLocation>
        <location evidence="3">Membrane</location>
        <topology evidence="3">Multi-pass membrane protein</topology>
    </subcellularLocation>
</comment>
<evidence type="ECO:0000256" key="1">
    <source>
        <dbReference type="ARBA" id="ARBA00001593"/>
    </source>
</evidence>
<feature type="compositionally biased region" description="Basic and acidic residues" evidence="13">
    <location>
        <begin position="378"/>
        <end position="388"/>
    </location>
</feature>
<dbReference type="InterPro" id="IPR001054">
    <property type="entry name" value="A/G_cyclase"/>
</dbReference>
<dbReference type="Pfam" id="PF16000">
    <property type="entry name" value="CARMIL_C"/>
    <property type="match status" value="1"/>
</dbReference>
<dbReference type="PANTHER" id="PTHR45627">
    <property type="entry name" value="ADENYLATE CYCLASE TYPE 1"/>
    <property type="match status" value="1"/>
</dbReference>
<feature type="compositionally biased region" description="Pro residues" evidence="13">
    <location>
        <begin position="155"/>
        <end position="175"/>
    </location>
</feature>
<feature type="compositionally biased region" description="Polar residues" evidence="13">
    <location>
        <begin position="501"/>
        <end position="514"/>
    </location>
</feature>
<evidence type="ECO:0000313" key="16">
    <source>
        <dbReference type="EMBL" id="RXN37504.1"/>
    </source>
</evidence>
<feature type="compositionally biased region" description="Basic and acidic residues" evidence="13">
    <location>
        <begin position="325"/>
        <end position="334"/>
    </location>
</feature>
<feature type="domain" description="Guanylate cyclase" evidence="14">
    <location>
        <begin position="1"/>
        <end position="47"/>
    </location>
</feature>
<sequence>MDSTGVQGKIQVTEDVFRLLSAHYHFQCRGQVSVKGKGQMLTYFLEGRTAQGAQHTRPESSKRGSSPCIRTKLGSAPAISSYGVKSHTVGHVSTPNNSILYLPSVSVDMEMERTQKTKRKSIHSRMFRPMSAAFELGFDLCKALEDVSICVDDLPLPPPLSPTPPSPPPETPPPSEAEQQQPRPMSFSDLPMGDTPTLQHVTKYRPRRTKKAKPSRAAPISKAPAQEVDASSSVDQLDEGVPEFFSKKVTNISVRLKESRLSGFFSSIKQRASGKATPTSPTPSTTVTVTTAKSDAPPPEQAVTSSDPTPALTPEPVAAPVATEVKGHAQEGAKRGGPLTGHHMGVKMLGNDMLAEIRAKQEKRKKTGVSPAAAAKTEAPDEGRDHGHTTPAVQKDARDEPAANKLRHTPEHKLTPAATHTPQHTPQHTPEHTPTSDSSRPFVSLSSSDSIKSPALPAPPLSPWVMLSVTEGAEPGPFTHSTEGGDSPPPLESPADVSVFDTHTSHTLTVNRSISCVHPRTDPEDADADRQRSRSVPSAAPANHVS</sequence>
<dbReference type="GO" id="GO:0006171">
    <property type="term" value="P:cAMP biosynthetic process"/>
    <property type="evidence" value="ECO:0007669"/>
    <property type="project" value="TreeGrafter"/>
</dbReference>
<feature type="compositionally biased region" description="Polar residues" evidence="13">
    <location>
        <begin position="436"/>
        <end position="451"/>
    </location>
</feature>
<dbReference type="GO" id="GO:0004016">
    <property type="term" value="F:adenylate cyclase activity"/>
    <property type="evidence" value="ECO:0007669"/>
    <property type="project" value="UniProtKB-EC"/>
</dbReference>
<comment type="caution">
    <text evidence="16">The sequence shown here is derived from an EMBL/GenBank/DDBJ whole genome shotgun (WGS) entry which is preliminary data.</text>
</comment>
<dbReference type="GO" id="GO:0035556">
    <property type="term" value="P:intracellular signal transduction"/>
    <property type="evidence" value="ECO:0007669"/>
    <property type="project" value="InterPro"/>
</dbReference>
<keyword evidence="8" id="KW-0067">ATP-binding</keyword>
<feature type="region of interest" description="Disordered" evidence="13">
    <location>
        <begin position="269"/>
        <end position="546"/>
    </location>
</feature>
<keyword evidence="6" id="KW-0479">Metal-binding</keyword>
<feature type="domain" description="CARMIL C-terminal" evidence="15">
    <location>
        <begin position="107"/>
        <end position="266"/>
    </location>
</feature>
<keyword evidence="10" id="KW-1133">Transmembrane helix</keyword>
<dbReference type="EC" id="4.6.1.1" evidence="4"/>
<dbReference type="GO" id="GO:0005524">
    <property type="term" value="F:ATP binding"/>
    <property type="evidence" value="ECO:0007669"/>
    <property type="project" value="UniProtKB-KW"/>
</dbReference>
<evidence type="ECO:0000313" key="17">
    <source>
        <dbReference type="Proteomes" id="UP000290572"/>
    </source>
</evidence>
<dbReference type="Gene3D" id="3.30.70.1230">
    <property type="entry name" value="Nucleotide cyclase"/>
    <property type="match status" value="1"/>
</dbReference>
<name>A0A498P1S2_LABRO</name>
<dbReference type="GO" id="GO:0046872">
    <property type="term" value="F:metal ion binding"/>
    <property type="evidence" value="ECO:0007669"/>
    <property type="project" value="UniProtKB-KW"/>
</dbReference>
<dbReference type="Proteomes" id="UP000290572">
    <property type="component" value="Unassembled WGS sequence"/>
</dbReference>
<dbReference type="Pfam" id="PF00211">
    <property type="entry name" value="Guanylate_cyc"/>
    <property type="match status" value="1"/>
</dbReference>
<feature type="compositionally biased region" description="Basic and acidic residues" evidence="13">
    <location>
        <begin position="519"/>
        <end position="532"/>
    </location>
</feature>
<protein>
    <recommendedName>
        <fullName evidence="4">adenylate cyclase</fullName>
        <ecNumber evidence="4">4.6.1.1</ecNumber>
    </recommendedName>
</protein>
<evidence type="ECO:0000256" key="13">
    <source>
        <dbReference type="SAM" id="MobiDB-lite"/>
    </source>
</evidence>
<keyword evidence="11" id="KW-0472">Membrane</keyword>
<evidence type="ECO:0000256" key="9">
    <source>
        <dbReference type="ARBA" id="ARBA00022842"/>
    </source>
</evidence>
<evidence type="ECO:0000256" key="11">
    <source>
        <dbReference type="ARBA" id="ARBA00023136"/>
    </source>
</evidence>
<gene>
    <name evidence="16" type="ORF">ROHU_001998</name>
</gene>
<evidence type="ECO:0000256" key="4">
    <source>
        <dbReference type="ARBA" id="ARBA00012201"/>
    </source>
</evidence>
<proteinExistence type="predicted"/>
<evidence type="ECO:0000256" key="3">
    <source>
        <dbReference type="ARBA" id="ARBA00004141"/>
    </source>
</evidence>
<feature type="compositionally biased region" description="Basic residues" evidence="13">
    <location>
        <begin position="202"/>
        <end position="214"/>
    </location>
</feature>
<dbReference type="STRING" id="84645.A0A498P1S2"/>
<evidence type="ECO:0000259" key="15">
    <source>
        <dbReference type="Pfam" id="PF16000"/>
    </source>
</evidence>
<dbReference type="InterPro" id="IPR031943">
    <property type="entry name" value="CARMIL_C"/>
</dbReference>
<accession>A0A498P1S2</accession>
<dbReference type="SUPFAM" id="SSF55073">
    <property type="entry name" value="Nucleotide cyclase"/>
    <property type="match status" value="1"/>
</dbReference>